<dbReference type="Gene3D" id="3.20.180.20">
    <property type="entry name" value="Dynein heavy chain, N-terminal domain 2"/>
    <property type="match status" value="1"/>
</dbReference>
<evidence type="ECO:0000313" key="4">
    <source>
        <dbReference type="Proteomes" id="UP000683360"/>
    </source>
</evidence>
<dbReference type="GO" id="GO:0051959">
    <property type="term" value="F:dynein light intermediate chain binding"/>
    <property type="evidence" value="ECO:0007669"/>
    <property type="project" value="InterPro"/>
</dbReference>
<dbReference type="InterPro" id="IPR042222">
    <property type="entry name" value="Dynein_2_N"/>
</dbReference>
<evidence type="ECO:0000259" key="2">
    <source>
        <dbReference type="Pfam" id="PF08393"/>
    </source>
</evidence>
<protein>
    <submittedName>
        <fullName evidence="3">DYNC2H</fullName>
    </submittedName>
</protein>
<dbReference type="InterPro" id="IPR013602">
    <property type="entry name" value="Dynein_heavy_linker"/>
</dbReference>
<dbReference type="GO" id="GO:0005858">
    <property type="term" value="C:axonemal dynein complex"/>
    <property type="evidence" value="ECO:0007669"/>
    <property type="project" value="TreeGrafter"/>
</dbReference>
<dbReference type="GO" id="GO:0045505">
    <property type="term" value="F:dynein intermediate chain binding"/>
    <property type="evidence" value="ECO:0007669"/>
    <property type="project" value="InterPro"/>
</dbReference>
<evidence type="ECO:0000256" key="1">
    <source>
        <dbReference type="SAM" id="Coils"/>
    </source>
</evidence>
<dbReference type="PANTHER" id="PTHR46532:SF15">
    <property type="entry name" value="CYTOPLASMIC DYNEIN 2 HEAVY CHAIN 1"/>
    <property type="match status" value="1"/>
</dbReference>
<organism evidence="3 4">
    <name type="scientific">Mytilus edulis</name>
    <name type="common">Blue mussel</name>
    <dbReference type="NCBI Taxonomy" id="6550"/>
    <lineage>
        <taxon>Eukaryota</taxon>
        <taxon>Metazoa</taxon>
        <taxon>Spiralia</taxon>
        <taxon>Lophotrochozoa</taxon>
        <taxon>Mollusca</taxon>
        <taxon>Bivalvia</taxon>
        <taxon>Autobranchia</taxon>
        <taxon>Pteriomorphia</taxon>
        <taxon>Mytilida</taxon>
        <taxon>Mytiloidea</taxon>
        <taxon>Mytilidae</taxon>
        <taxon>Mytilinae</taxon>
        <taxon>Mytilus</taxon>
    </lineage>
</organism>
<dbReference type="InterPro" id="IPR042228">
    <property type="entry name" value="Dynein_linker_3"/>
</dbReference>
<dbReference type="PANTHER" id="PTHR46532">
    <property type="entry name" value="MALE FERTILITY FACTOR KL5"/>
    <property type="match status" value="1"/>
</dbReference>
<name>A0A8S3Q5N9_MYTED</name>
<feature type="domain" description="Dynein heavy chain linker" evidence="2">
    <location>
        <begin position="1174"/>
        <end position="1349"/>
    </location>
</feature>
<dbReference type="Proteomes" id="UP000683360">
    <property type="component" value="Unassembled WGS sequence"/>
</dbReference>
<proteinExistence type="predicted"/>
<dbReference type="OrthoDB" id="10252139at2759"/>
<evidence type="ECO:0000313" key="3">
    <source>
        <dbReference type="EMBL" id="CAG2190734.1"/>
    </source>
</evidence>
<dbReference type="EMBL" id="CAJPWZ010000341">
    <property type="protein sequence ID" value="CAG2190734.1"/>
    <property type="molecule type" value="Genomic_DNA"/>
</dbReference>
<gene>
    <name evidence="3" type="ORF">MEDL_6045</name>
</gene>
<keyword evidence="1" id="KW-0175">Coiled coil</keyword>
<keyword evidence="4" id="KW-1185">Reference proteome</keyword>
<reference evidence="3" key="1">
    <citation type="submission" date="2021-03" db="EMBL/GenBank/DDBJ databases">
        <authorList>
            <person name="Bekaert M."/>
        </authorList>
    </citation>
    <scope>NUCLEOTIDE SEQUENCE</scope>
</reference>
<feature type="coiled-coil region" evidence="1">
    <location>
        <begin position="1001"/>
        <end position="1031"/>
    </location>
</feature>
<dbReference type="InterPro" id="IPR026983">
    <property type="entry name" value="DHC"/>
</dbReference>
<dbReference type="Gene3D" id="1.20.140.100">
    <property type="entry name" value="Dynein heavy chain, N-terminal domain 2"/>
    <property type="match status" value="1"/>
</dbReference>
<dbReference type="Pfam" id="PF08393">
    <property type="entry name" value="DHC_N2"/>
    <property type="match status" value="2"/>
</dbReference>
<accession>A0A8S3Q5N9</accession>
<comment type="caution">
    <text evidence="3">The sequence shown here is derived from an EMBL/GenBank/DDBJ whole genome shotgun (WGS) entry which is preliminary data.</text>
</comment>
<sequence length="1464" mass="169002">MPGDSRKEYVLATTANYFGVAVSDGSISALADSRALNNFLDDGNATVLAGKNEGKRINFFNKVEPNENKEQVIVFFKIRPDVITPDNLHNNIIVSSMVDSPLNTLYHAVQKVYAPLMLEDGKWSRNLDPKLQSLISELEAGLGAAMRKQDPSFRGRGKEDDSDNLGSILSPVDEFQYWGDLSKRDERAATYVDLFKPVSKDFGGLDAMSLQDVMELVDITQDALDDVWKCIEYDLYPEPRMKHFMDVIGNKFICIPPLEDWENKEVGFILCGSLGRYIQRKLSEEDLWMGKFGPVKESLRSAVSICDRWQGVCETLTGQFWKHFKAHPWKGERYTPDNLKKLSERLDEILTLRIVHEQQIRLLSSQEQKELRTNEAFNSFLGLNPLQYNPYTQPLWNAAVAQYDRVMAPVEQKIAVKLKQQLKGLEGYPQQLLREFQRYKELIKRQNINRDMVSERETLLGQLTVQIREAEDDFQKRTGQRAGGKGIPKGKNLPEIVNSIVYVRQTEARLEETMKTAETLLGDLAGYKKFYKDGHDLLEELRTWRNESFDDWSRDILDQINDTRNPLRLLISTIYLPTNGSQNYDVTQMMNIDLLRQQQKWKDSLMDIRHMMAGLVQQGFSADMMKPWKAHWDRQLYKALEHQYQMGLEALNENLPEIKVELTYRNQSRAHIQVGLIIGTSLGLEHQYQYQMGLEALNENLPEIKVELTYRQQQLQFRPPFEEIKAKYFREMKRFISIPNHFKGVSEDATNLIFPAIIDRNAEGFITCYKKADVLFKRLDEAQTQFKEWVVLGAVDLDEFVEKHLTQLSDWEKNFKGLKLRGRDAEKLPNQVKIDCITVNTTPVKGVIDDHIQRLFDALLNSLRKSISTEVNTIDSFLKDAMETLSKRPQSVEEIGEANSKHAEFLKTKKDVSPLFEKAEAKNKLLRSVAGGGVDSLSQLQAFWDKFELMMESHQLMVKEQVEVMKSNVDSRVKVFKQDIEKFAARWHQLKPGDDALDGDRKKCEAAVKVIKEKKQEWEELEKTKATLLTDCSHFGMEIPDFEIANDLKQDMSAFESMWGLYDEFNNGLQELAKEDWISFRAKTYMFEEFLGGWYEKLKSEETTTMTVKIQKDIDKYKNVLPVLKWVRGEPLSQDHWLELFRLLHMPRGTTLEKLTFGHVLNSSDEIIKNADVLKVGDNQALLQSLKDSPYYKSFEDKASVWEQRLADLDEYLHNLNQIQRKWVYLEPIFGRGALPKEQGRFKRVDDDFRNIMMDVRRDNRVLSIVNKAGLRNLLTTMVDQLQRCQKSLNEFLEEKRSLFPRFYFIGDDDLLEILGQSTNPNVIQTHLKKLFAGIHSVWLSKLSEEMVDTLQEIENLSQRCSRGDLDPNKYPSQILCLAEQIRFTESCEKAVSSGGLSSYNKELDSQLESYTSVDMSKSSGETAGHVLELKLKALILDTIHAIDVVHQTTGRNSHRRLDVAETT</sequence>
<dbReference type="GO" id="GO:0007018">
    <property type="term" value="P:microtubule-based movement"/>
    <property type="evidence" value="ECO:0007669"/>
    <property type="project" value="InterPro"/>
</dbReference>
<feature type="domain" description="Dynein heavy chain linker" evidence="2">
    <location>
        <begin position="1047"/>
        <end position="1163"/>
    </location>
</feature>